<evidence type="ECO:0000313" key="3">
    <source>
        <dbReference type="Proteomes" id="UP000322245"/>
    </source>
</evidence>
<name>A0A5D3ANG4_9TREE</name>
<reference evidence="2 3" key="1">
    <citation type="submission" date="2017-05" db="EMBL/GenBank/DDBJ databases">
        <title>The Genome Sequence of Tsuchiyaea wingfieldii DSM 27421.</title>
        <authorList>
            <person name="Cuomo C."/>
            <person name="Passer A."/>
            <person name="Billmyre B."/>
            <person name="Heitman J."/>
        </authorList>
    </citation>
    <scope>NUCLEOTIDE SEQUENCE [LARGE SCALE GENOMIC DNA]</scope>
    <source>
        <strain evidence="2 3">DSM 27421</strain>
    </source>
</reference>
<keyword evidence="3" id="KW-1185">Reference proteome</keyword>
<comment type="caution">
    <text evidence="2">The sequence shown here is derived from an EMBL/GenBank/DDBJ whole genome shotgun (WGS) entry which is preliminary data.</text>
</comment>
<dbReference type="Proteomes" id="UP000322245">
    <property type="component" value="Unassembled WGS sequence"/>
</dbReference>
<protein>
    <submittedName>
        <fullName evidence="2">Uncharacterized protein</fullName>
    </submittedName>
</protein>
<feature type="region of interest" description="Disordered" evidence="1">
    <location>
        <begin position="191"/>
        <end position="225"/>
    </location>
</feature>
<dbReference type="AlphaFoldDB" id="A0A5D3ANG4"/>
<proteinExistence type="predicted"/>
<evidence type="ECO:0000256" key="1">
    <source>
        <dbReference type="SAM" id="MobiDB-lite"/>
    </source>
</evidence>
<feature type="compositionally biased region" description="Low complexity" evidence="1">
    <location>
        <begin position="17"/>
        <end position="32"/>
    </location>
</feature>
<feature type="compositionally biased region" description="Polar residues" evidence="1">
    <location>
        <begin position="50"/>
        <end position="61"/>
    </location>
</feature>
<evidence type="ECO:0000313" key="2">
    <source>
        <dbReference type="EMBL" id="TYJ51623.1"/>
    </source>
</evidence>
<dbReference type="EMBL" id="NIDF01000207">
    <property type="protein sequence ID" value="TYJ51623.1"/>
    <property type="molecule type" value="Genomic_DNA"/>
</dbReference>
<sequence>MSDEEESSQNLYHHHSLPSNVNQSLSSSSGSNHTKLPLSTDERGDKGDNSGVSPSLLSTSRSGKRRRWKPALVSHPNPEIALKIGRVMSNYNTVEELVGKKDKTPEEKQVRRILVNRISSIHSRIKKETQQATLKSSNEDLASQLLRCKQTIRELIQTNEEQDVRALEREERIGLLQSRLSEMENLLSDRGAASYSERDQQGSPSFFPGVPSQGPDDLWSPSNISDSSCIDPALLTQDIFETTYNPATSVGQPKA</sequence>
<feature type="region of interest" description="Disordered" evidence="1">
    <location>
        <begin position="1"/>
        <end position="72"/>
    </location>
</feature>
<accession>A0A5D3ANG4</accession>
<organism evidence="2 3">
    <name type="scientific">Cryptococcus floricola</name>
    <dbReference type="NCBI Taxonomy" id="2591691"/>
    <lineage>
        <taxon>Eukaryota</taxon>
        <taxon>Fungi</taxon>
        <taxon>Dikarya</taxon>
        <taxon>Basidiomycota</taxon>
        <taxon>Agaricomycotina</taxon>
        <taxon>Tremellomycetes</taxon>
        <taxon>Tremellales</taxon>
        <taxon>Cryptococcaceae</taxon>
        <taxon>Cryptococcus</taxon>
    </lineage>
</organism>
<gene>
    <name evidence="2" type="ORF">B9479_007793</name>
</gene>